<protein>
    <submittedName>
        <fullName evidence="2">Uncharacterized protein</fullName>
    </submittedName>
</protein>
<dbReference type="EMBL" id="JASPKY010000351">
    <property type="protein sequence ID" value="KAK9704387.1"/>
    <property type="molecule type" value="Genomic_DNA"/>
</dbReference>
<feature type="compositionally biased region" description="Polar residues" evidence="1">
    <location>
        <begin position="72"/>
        <end position="94"/>
    </location>
</feature>
<proteinExistence type="predicted"/>
<reference evidence="2 3" key="1">
    <citation type="journal article" date="2024" name="BMC Genomics">
        <title>De novo assembly and annotation of Popillia japonica's genome with initial clues to its potential as an invasive pest.</title>
        <authorList>
            <person name="Cucini C."/>
            <person name="Boschi S."/>
            <person name="Funari R."/>
            <person name="Cardaioli E."/>
            <person name="Iannotti N."/>
            <person name="Marturano G."/>
            <person name="Paoli F."/>
            <person name="Bruttini M."/>
            <person name="Carapelli A."/>
            <person name="Frati F."/>
            <person name="Nardi F."/>
        </authorList>
    </citation>
    <scope>NUCLEOTIDE SEQUENCE [LARGE SCALE GENOMIC DNA]</scope>
    <source>
        <strain evidence="2">DMR45628</strain>
    </source>
</reference>
<evidence type="ECO:0000256" key="1">
    <source>
        <dbReference type="SAM" id="MobiDB-lite"/>
    </source>
</evidence>
<gene>
    <name evidence="2" type="ORF">QE152_g28333</name>
</gene>
<keyword evidence="3" id="KW-1185">Reference proteome</keyword>
<evidence type="ECO:0000313" key="3">
    <source>
        <dbReference type="Proteomes" id="UP001458880"/>
    </source>
</evidence>
<accession>A0AAW1JMT5</accession>
<name>A0AAW1JMT5_POPJA</name>
<evidence type="ECO:0000313" key="2">
    <source>
        <dbReference type="EMBL" id="KAK9704387.1"/>
    </source>
</evidence>
<feature type="region of interest" description="Disordered" evidence="1">
    <location>
        <begin position="71"/>
        <end position="94"/>
    </location>
</feature>
<comment type="caution">
    <text evidence="2">The sequence shown here is derived from an EMBL/GenBank/DDBJ whole genome shotgun (WGS) entry which is preliminary data.</text>
</comment>
<dbReference type="Proteomes" id="UP001458880">
    <property type="component" value="Unassembled WGS sequence"/>
</dbReference>
<organism evidence="2 3">
    <name type="scientific">Popillia japonica</name>
    <name type="common">Japanese beetle</name>
    <dbReference type="NCBI Taxonomy" id="7064"/>
    <lineage>
        <taxon>Eukaryota</taxon>
        <taxon>Metazoa</taxon>
        <taxon>Ecdysozoa</taxon>
        <taxon>Arthropoda</taxon>
        <taxon>Hexapoda</taxon>
        <taxon>Insecta</taxon>
        <taxon>Pterygota</taxon>
        <taxon>Neoptera</taxon>
        <taxon>Endopterygota</taxon>
        <taxon>Coleoptera</taxon>
        <taxon>Polyphaga</taxon>
        <taxon>Scarabaeiformia</taxon>
        <taxon>Scarabaeidae</taxon>
        <taxon>Rutelinae</taxon>
        <taxon>Popillia</taxon>
    </lineage>
</organism>
<dbReference type="AlphaFoldDB" id="A0AAW1JMT5"/>
<sequence length="94" mass="10460">MWKTFAGGRPPSLCVESKVCRLDVVASITKFENFWSLCAVLAQISVETEYESGRFGDFCAVLSQKLTRKSSSEALQSPSVNKRSQNLVGKPWQN</sequence>